<feature type="domain" description="Sulfatase N-terminal" evidence="1">
    <location>
        <begin position="16"/>
        <end position="354"/>
    </location>
</feature>
<dbReference type="Gene3D" id="3.40.720.10">
    <property type="entry name" value="Alkaline Phosphatase, subunit A"/>
    <property type="match status" value="2"/>
</dbReference>
<dbReference type="InterPro" id="IPR000917">
    <property type="entry name" value="Sulfatase_N"/>
</dbReference>
<dbReference type="PANTHER" id="PTHR46615:SF1">
    <property type="entry name" value="ARYLSULFATASE K"/>
    <property type="match status" value="1"/>
</dbReference>
<organism evidence="2 3">
    <name type="scientific">Nitrosopumilus ureiphilus</name>
    <dbReference type="NCBI Taxonomy" id="1470067"/>
    <lineage>
        <taxon>Archaea</taxon>
        <taxon>Nitrososphaerota</taxon>
        <taxon>Nitrososphaeria</taxon>
        <taxon>Nitrosopumilales</taxon>
        <taxon>Nitrosopumilaceae</taxon>
        <taxon>Nitrosopumilus</taxon>
    </lineage>
</organism>
<gene>
    <name evidence="2" type="ORF">C5F50_00680</name>
</gene>
<dbReference type="PANTHER" id="PTHR46615">
    <property type="entry name" value="ARYLSULFATASE K"/>
    <property type="match status" value="1"/>
</dbReference>
<dbReference type="AlphaFoldDB" id="A0A7D5RC85"/>
<proteinExistence type="predicted"/>
<dbReference type="GO" id="GO:0015024">
    <property type="term" value="F:glucuronate-2-sulfatase activity"/>
    <property type="evidence" value="ECO:0007669"/>
    <property type="project" value="TreeGrafter"/>
</dbReference>
<accession>A0A7D5RC85</accession>
<dbReference type="Pfam" id="PF00884">
    <property type="entry name" value="Sulfatase"/>
    <property type="match status" value="1"/>
</dbReference>
<reference evidence="2 3" key="1">
    <citation type="submission" date="2018-02" db="EMBL/GenBank/DDBJ databases">
        <title>Complete genome of Nitrosopumilus ureaphilus PS0.</title>
        <authorList>
            <person name="Qin W."/>
            <person name="Zheng Y."/>
            <person name="Stahl D.A."/>
        </authorList>
    </citation>
    <scope>NUCLEOTIDE SEQUENCE [LARGE SCALE GENOMIC DNA]</scope>
    <source>
        <strain evidence="2 3">PS0</strain>
    </source>
</reference>
<dbReference type="EMBL" id="CP026995">
    <property type="protein sequence ID" value="QLH05761.1"/>
    <property type="molecule type" value="Genomic_DNA"/>
</dbReference>
<name>A0A7D5RC85_9ARCH</name>
<evidence type="ECO:0000259" key="1">
    <source>
        <dbReference type="Pfam" id="PF00884"/>
    </source>
</evidence>
<dbReference type="InterPro" id="IPR051849">
    <property type="entry name" value="GAG-degrading_sulfatase"/>
</dbReference>
<keyword evidence="3" id="KW-1185">Reference proteome</keyword>
<dbReference type="KEGG" id="nue:C5F50_00680"/>
<dbReference type="GO" id="GO:0004065">
    <property type="term" value="F:arylsulfatase activity"/>
    <property type="evidence" value="ECO:0007669"/>
    <property type="project" value="TreeGrafter"/>
</dbReference>
<protein>
    <recommendedName>
        <fullName evidence="1">Sulfatase N-terminal domain-containing protein</fullName>
    </recommendedName>
</protein>
<sequence length="482" mass="55608">MCLLIKLLTLKYYLKPNILFIVIDSFSAKKCFGKNKTSITPNIDNLIKQGTYFSQTISASSSTVLSFGSIFTGLYPFESVIRENNYFKIDPKKITYIENLIDFGYNAYATLPKIFTFVGLEKIFQREIETYDSFENLYNGVGEQILDSLNSKNLQEPWLYYLHLMDLHGTETSFLSDPPEEFSDKKFGINRYDRMVSAMDVWLGKILEKIDLEKTLIILTADHGADSASWTPEMEKFAQYNIENRKVESGTLHKISMKVPKSLIPFRKKLSDKYREKRDQTIQKKIQPEIEKIVELDLTPYEKRVMQNAIGSIPKVYEEMCHVPLIISGFKIPNKIIEQLVSSIDIFPTIAEIVNMPKNNGKIHGQSLLPLINDKTIEERPVYIESDIDSSSKTNVIGIRTSKYKYFRSGDSSTVNQHLYDLQTDALEENNIANENPKTVEDMESILQKLKNNSYMQSDQKQIDEDKRKKIQEELKKLGYIS</sequence>
<evidence type="ECO:0000313" key="2">
    <source>
        <dbReference type="EMBL" id="QLH05761.1"/>
    </source>
</evidence>
<dbReference type="SUPFAM" id="SSF53649">
    <property type="entry name" value="Alkaline phosphatase-like"/>
    <property type="match status" value="1"/>
</dbReference>
<dbReference type="InterPro" id="IPR017850">
    <property type="entry name" value="Alkaline_phosphatase_core_sf"/>
</dbReference>
<dbReference type="Proteomes" id="UP000509478">
    <property type="component" value="Chromosome"/>
</dbReference>
<evidence type="ECO:0000313" key="3">
    <source>
        <dbReference type="Proteomes" id="UP000509478"/>
    </source>
</evidence>